<dbReference type="EMBL" id="JABWUV010000010">
    <property type="protein sequence ID" value="KAF6324760.1"/>
    <property type="molecule type" value="Genomic_DNA"/>
</dbReference>
<proteinExistence type="predicted"/>
<name>A0A7J7VIC3_MYOMY</name>
<organism evidence="2 3">
    <name type="scientific">Myotis myotis</name>
    <name type="common">Greater mouse-eared bat</name>
    <name type="synonym">Vespertilio myotis</name>
    <dbReference type="NCBI Taxonomy" id="51298"/>
    <lineage>
        <taxon>Eukaryota</taxon>
        <taxon>Metazoa</taxon>
        <taxon>Chordata</taxon>
        <taxon>Craniata</taxon>
        <taxon>Vertebrata</taxon>
        <taxon>Euteleostomi</taxon>
        <taxon>Mammalia</taxon>
        <taxon>Eutheria</taxon>
        <taxon>Laurasiatheria</taxon>
        <taxon>Chiroptera</taxon>
        <taxon>Yangochiroptera</taxon>
        <taxon>Vespertilionidae</taxon>
        <taxon>Myotis</taxon>
    </lineage>
</organism>
<sequence length="204" mass="21737">MPPCQALAQAAGWRFHLDVAAPLWPLGPLRPWGCGPDRVPAPSPRPCLGRCALRCGCRSLQLLSLVPFSRNSHCHSPGSPAVTESSSQVSAAEGGGAPSWAAPDQRVPCSSAGSWAGTELARGQAAPCALEKATVYLWTWLWEKQPQDKLPGTGFRGKGLGEGEWRLWLTSRSLLPEKAGLGKAGVSVWARVQHTHTPHTRAPS</sequence>
<accession>A0A7J7VIC3</accession>
<dbReference type="AlphaFoldDB" id="A0A7J7VIC3"/>
<comment type="caution">
    <text evidence="2">The sequence shown here is derived from an EMBL/GenBank/DDBJ whole genome shotgun (WGS) entry which is preliminary data.</text>
</comment>
<protein>
    <submittedName>
        <fullName evidence="2">Uncharacterized protein</fullName>
    </submittedName>
</protein>
<feature type="region of interest" description="Disordered" evidence="1">
    <location>
        <begin position="77"/>
        <end position="105"/>
    </location>
</feature>
<gene>
    <name evidence="2" type="ORF">mMyoMyo1_008237</name>
</gene>
<keyword evidence="3" id="KW-1185">Reference proteome</keyword>
<evidence type="ECO:0000256" key="1">
    <source>
        <dbReference type="SAM" id="MobiDB-lite"/>
    </source>
</evidence>
<evidence type="ECO:0000313" key="3">
    <source>
        <dbReference type="Proteomes" id="UP000527355"/>
    </source>
</evidence>
<evidence type="ECO:0000313" key="2">
    <source>
        <dbReference type="EMBL" id="KAF6324760.1"/>
    </source>
</evidence>
<dbReference type="Proteomes" id="UP000527355">
    <property type="component" value="Unassembled WGS sequence"/>
</dbReference>
<reference evidence="2 3" key="1">
    <citation type="journal article" date="2020" name="Nature">
        <title>Six reference-quality genomes reveal evolution of bat adaptations.</title>
        <authorList>
            <person name="Jebb D."/>
            <person name="Huang Z."/>
            <person name="Pippel M."/>
            <person name="Hughes G.M."/>
            <person name="Lavrichenko K."/>
            <person name="Devanna P."/>
            <person name="Winkler S."/>
            <person name="Jermiin L.S."/>
            <person name="Skirmuntt E.C."/>
            <person name="Katzourakis A."/>
            <person name="Burkitt-Gray L."/>
            <person name="Ray D.A."/>
            <person name="Sullivan K.A.M."/>
            <person name="Roscito J.G."/>
            <person name="Kirilenko B.M."/>
            <person name="Davalos L.M."/>
            <person name="Corthals A.P."/>
            <person name="Power M.L."/>
            <person name="Jones G."/>
            <person name="Ransome R.D."/>
            <person name="Dechmann D.K.N."/>
            <person name="Locatelli A.G."/>
            <person name="Puechmaille S.J."/>
            <person name="Fedrigo O."/>
            <person name="Jarvis E.D."/>
            <person name="Hiller M."/>
            <person name="Vernes S.C."/>
            <person name="Myers E.W."/>
            <person name="Teeling E.C."/>
        </authorList>
    </citation>
    <scope>NUCLEOTIDE SEQUENCE [LARGE SCALE GENOMIC DNA]</scope>
    <source>
        <strain evidence="2">MMyoMyo1</strain>
        <tissue evidence="2">Flight muscle</tissue>
    </source>
</reference>